<dbReference type="Gene3D" id="1.10.10.10">
    <property type="entry name" value="Winged helix-like DNA-binding domain superfamily/Winged helix DNA-binding domain"/>
    <property type="match status" value="1"/>
</dbReference>
<dbReference type="PANTHER" id="PTHR31928">
    <property type="entry name" value="EXPRESSED PROTEIN"/>
    <property type="match status" value="1"/>
</dbReference>
<evidence type="ECO:0000256" key="1">
    <source>
        <dbReference type="SAM" id="MobiDB-lite"/>
    </source>
</evidence>
<dbReference type="PANTHER" id="PTHR31928:SF3">
    <property type="entry name" value="EXPRESSED PROTEIN"/>
    <property type="match status" value="1"/>
</dbReference>
<organism evidence="3 4">
    <name type="scientific">Crotalaria pallida</name>
    <name type="common">Smooth rattlebox</name>
    <name type="synonym">Crotalaria striata</name>
    <dbReference type="NCBI Taxonomy" id="3830"/>
    <lineage>
        <taxon>Eukaryota</taxon>
        <taxon>Viridiplantae</taxon>
        <taxon>Streptophyta</taxon>
        <taxon>Embryophyta</taxon>
        <taxon>Tracheophyta</taxon>
        <taxon>Spermatophyta</taxon>
        <taxon>Magnoliopsida</taxon>
        <taxon>eudicotyledons</taxon>
        <taxon>Gunneridae</taxon>
        <taxon>Pentapetalae</taxon>
        <taxon>rosids</taxon>
        <taxon>fabids</taxon>
        <taxon>Fabales</taxon>
        <taxon>Fabaceae</taxon>
        <taxon>Papilionoideae</taxon>
        <taxon>50 kb inversion clade</taxon>
        <taxon>genistoids sensu lato</taxon>
        <taxon>core genistoids</taxon>
        <taxon>Crotalarieae</taxon>
        <taxon>Crotalaria</taxon>
    </lineage>
</organism>
<dbReference type="Pfam" id="PF08100">
    <property type="entry name" value="Dimerisation"/>
    <property type="match status" value="1"/>
</dbReference>
<accession>A0AAN9E3R0</accession>
<proteinExistence type="predicted"/>
<dbReference type="AlphaFoldDB" id="A0AAN9E3R0"/>
<dbReference type="InterPro" id="IPR010341">
    <property type="entry name" value="DUF936_pln"/>
</dbReference>
<dbReference type="Proteomes" id="UP001372338">
    <property type="component" value="Unassembled WGS sequence"/>
</dbReference>
<reference evidence="3 4" key="1">
    <citation type="submission" date="2024-01" db="EMBL/GenBank/DDBJ databases">
        <title>The genomes of 5 underutilized Papilionoideae crops provide insights into root nodulation and disease resistanc.</title>
        <authorList>
            <person name="Yuan L."/>
        </authorList>
    </citation>
    <scope>NUCLEOTIDE SEQUENCE [LARGE SCALE GENOMIC DNA]</scope>
    <source>
        <strain evidence="3">ZHUSHIDOU_FW_LH</strain>
        <tissue evidence="3">Leaf</tissue>
    </source>
</reference>
<dbReference type="EMBL" id="JAYWIO010000008">
    <property type="protein sequence ID" value="KAK7245066.1"/>
    <property type="molecule type" value="Genomic_DNA"/>
</dbReference>
<feature type="region of interest" description="Disordered" evidence="1">
    <location>
        <begin position="159"/>
        <end position="184"/>
    </location>
</feature>
<evidence type="ECO:0000313" key="4">
    <source>
        <dbReference type="Proteomes" id="UP001372338"/>
    </source>
</evidence>
<dbReference type="InterPro" id="IPR012967">
    <property type="entry name" value="COMT_dimerisation"/>
</dbReference>
<evidence type="ECO:0000259" key="2">
    <source>
        <dbReference type="Pfam" id="PF08100"/>
    </source>
</evidence>
<dbReference type="GO" id="GO:0046983">
    <property type="term" value="F:protein dimerization activity"/>
    <property type="evidence" value="ECO:0007669"/>
    <property type="project" value="InterPro"/>
</dbReference>
<name>A0AAN9E3R0_CROPI</name>
<evidence type="ECO:0000313" key="3">
    <source>
        <dbReference type="EMBL" id="KAK7245066.1"/>
    </source>
</evidence>
<dbReference type="InterPro" id="IPR036388">
    <property type="entry name" value="WH-like_DNA-bd_sf"/>
</dbReference>
<dbReference type="InterPro" id="IPR036390">
    <property type="entry name" value="WH_DNA-bd_sf"/>
</dbReference>
<protein>
    <recommendedName>
        <fullName evidence="2">O-methyltransferase dimerisation domain-containing protein</fullName>
    </recommendedName>
</protein>
<comment type="caution">
    <text evidence="3">The sequence shown here is derived from an EMBL/GenBank/DDBJ whole genome shotgun (WGS) entry which is preliminary data.</text>
</comment>
<feature type="domain" description="O-methyltransferase dimerisation" evidence="2">
    <location>
        <begin position="13"/>
        <end position="104"/>
    </location>
</feature>
<keyword evidence="4" id="KW-1185">Reference proteome</keyword>
<dbReference type="SUPFAM" id="SSF46785">
    <property type="entry name" value="Winged helix' DNA-binding domain"/>
    <property type="match status" value="1"/>
</dbReference>
<gene>
    <name evidence="3" type="ORF">RIF29_39897</name>
</gene>
<sequence length="184" mass="20629">MASSANGQNLLYEVLFNYVSSMALKSVMELGIVDIIHNHGKPITHFELASALKLHPSKINVLGRFLRLLTYNSFFAKTKVPLQNPKEEKNEKQEGYVLTPASKLDVRSQFVYLDRFNFDSPLPSVSGIRPLAGRHPLQGSPDPLVATISPSKREFVIQPVSDSDSNSDLPRVLPLREQQQQDRC</sequence>